<keyword evidence="3" id="KW-1003">Cell membrane</keyword>
<evidence type="ECO:0000256" key="4">
    <source>
        <dbReference type="ARBA" id="ARBA00022692"/>
    </source>
</evidence>
<evidence type="ECO:0000256" key="1">
    <source>
        <dbReference type="ARBA" id="ARBA00004651"/>
    </source>
</evidence>
<feature type="transmembrane region" description="Helical" evidence="10">
    <location>
        <begin position="33"/>
        <end position="53"/>
    </location>
</feature>
<dbReference type="InterPro" id="IPR018422">
    <property type="entry name" value="Cation/H_exchanger_CPA1"/>
</dbReference>
<feature type="transmembrane region" description="Helical" evidence="10">
    <location>
        <begin position="276"/>
        <end position="300"/>
    </location>
</feature>
<keyword evidence="2" id="KW-0813">Transport</keyword>
<evidence type="ECO:0000256" key="5">
    <source>
        <dbReference type="ARBA" id="ARBA00022989"/>
    </source>
</evidence>
<sequence length="526" mass="57484">MTTTIYSSTLMILIAVAISNLLAQGFKKIAPTYINLLVGLLVGLLPITNAAILSFNNEIFMTAIIAPLLFFEGQNTRVLIVRKMRRVTLETAVSMAAALAIVVGLLVHVIGGIALPLALIITAISAPTDATALDSVTGGRQLPTRVGGVLRLEALFNDATGLIILQAGVLWYTSGHLALGKNLMAFLWSAGGGLVFGAALAFILMICRQALLRSRWNLASSQIIIYLMTPIVIYVLAEAMAMSGIIAVVSAGLVYNGEAQRSRFSDPRQFHLSVQLINFGSEILNSFVFVILGILLARIVTGYHASPATGHWFWLGLLVYGLGLVGRYIHGRAIKLTSHDAWIFSLGGVHGTVTLALALSVSVLTATDNQLVLLIETVVIILSMLVPTILLRYLLPAKKTAKLMRPKMTKMREKMVAAGMSQLAQLSLTPAVEASVTYDLRDQLRQTRLQSFLRQWRQSSWEPKTFTGDEALQERRALMRAFDAERQYLYELALTHQIASKYIYDLYSEILLAESLVLDPANQTES</sequence>
<feature type="transmembrane region" description="Helical" evidence="10">
    <location>
        <begin position="312"/>
        <end position="329"/>
    </location>
</feature>
<dbReference type="RefSeq" id="WP_137634293.1">
    <property type="nucleotide sequence ID" value="NZ_BJDL01000008.1"/>
</dbReference>
<name>A0ABW4BZG3_9LACO</name>
<evidence type="ECO:0000256" key="2">
    <source>
        <dbReference type="ARBA" id="ARBA00022448"/>
    </source>
</evidence>
<reference evidence="13" key="1">
    <citation type="journal article" date="2019" name="Int. J. Syst. Evol. Microbiol.">
        <title>The Global Catalogue of Microorganisms (GCM) 10K type strain sequencing project: providing services to taxonomists for standard genome sequencing and annotation.</title>
        <authorList>
            <consortium name="The Broad Institute Genomics Platform"/>
            <consortium name="The Broad Institute Genome Sequencing Center for Infectious Disease"/>
            <person name="Wu L."/>
            <person name="Ma J."/>
        </authorList>
    </citation>
    <scope>NUCLEOTIDE SEQUENCE [LARGE SCALE GENOMIC DNA]</scope>
    <source>
        <strain evidence="13">CCM 8931</strain>
    </source>
</reference>
<comment type="subcellular location">
    <subcellularLocation>
        <location evidence="1">Cell membrane</location>
        <topology evidence="1">Multi-pass membrane protein</topology>
    </subcellularLocation>
</comment>
<keyword evidence="8 10" id="KW-0472">Membrane</keyword>
<feature type="transmembrane region" description="Helical" evidence="10">
    <location>
        <begin position="223"/>
        <end position="255"/>
    </location>
</feature>
<dbReference type="Proteomes" id="UP001597188">
    <property type="component" value="Unassembled WGS sequence"/>
</dbReference>
<keyword evidence="4 10" id="KW-0812">Transmembrane</keyword>
<gene>
    <name evidence="12" type="ORF">ACFQ5L_03860</name>
</gene>
<evidence type="ECO:0000259" key="11">
    <source>
        <dbReference type="Pfam" id="PF00999"/>
    </source>
</evidence>
<dbReference type="InterPro" id="IPR038770">
    <property type="entry name" value="Na+/solute_symporter_sf"/>
</dbReference>
<comment type="caution">
    <text evidence="12">The sequence shown here is derived from an EMBL/GenBank/DDBJ whole genome shotgun (WGS) entry which is preliminary data.</text>
</comment>
<feature type="transmembrane region" description="Helical" evidence="10">
    <location>
        <begin position="6"/>
        <end position="26"/>
    </location>
</feature>
<dbReference type="PANTHER" id="PTHR10110">
    <property type="entry name" value="SODIUM/HYDROGEN EXCHANGER"/>
    <property type="match status" value="1"/>
</dbReference>
<feature type="transmembrane region" description="Helical" evidence="10">
    <location>
        <begin position="341"/>
        <end position="365"/>
    </location>
</feature>
<organism evidence="12 13">
    <name type="scientific">Lactiplantibacillus songbeiensis</name>
    <dbReference type="NCBI Taxonomy" id="2559920"/>
    <lineage>
        <taxon>Bacteria</taxon>
        <taxon>Bacillati</taxon>
        <taxon>Bacillota</taxon>
        <taxon>Bacilli</taxon>
        <taxon>Lactobacillales</taxon>
        <taxon>Lactobacillaceae</taxon>
        <taxon>Lactiplantibacillus</taxon>
    </lineage>
</organism>
<dbReference type="InterPro" id="IPR006153">
    <property type="entry name" value="Cation/H_exchanger_TM"/>
</dbReference>
<dbReference type="EMBL" id="JBHTOJ010000009">
    <property type="protein sequence ID" value="MFD1420098.1"/>
    <property type="molecule type" value="Genomic_DNA"/>
</dbReference>
<keyword evidence="5 10" id="KW-1133">Transmembrane helix</keyword>
<dbReference type="Pfam" id="PF00999">
    <property type="entry name" value="Na_H_Exchanger"/>
    <property type="match status" value="1"/>
</dbReference>
<feature type="transmembrane region" description="Helical" evidence="10">
    <location>
        <begin position="59"/>
        <end position="80"/>
    </location>
</feature>
<keyword evidence="7" id="KW-0406">Ion transport</keyword>
<dbReference type="PANTHER" id="PTHR10110:SF86">
    <property type="entry name" value="SODIUM_HYDROGEN EXCHANGER 7"/>
    <property type="match status" value="1"/>
</dbReference>
<evidence type="ECO:0000256" key="9">
    <source>
        <dbReference type="ARBA" id="ARBA00023201"/>
    </source>
</evidence>
<keyword evidence="6" id="KW-0915">Sodium</keyword>
<accession>A0ABW4BZG3</accession>
<evidence type="ECO:0000256" key="10">
    <source>
        <dbReference type="SAM" id="Phobius"/>
    </source>
</evidence>
<dbReference type="Gene3D" id="1.20.1530.20">
    <property type="match status" value="1"/>
</dbReference>
<feature type="transmembrane region" description="Helical" evidence="10">
    <location>
        <begin position="371"/>
        <end position="395"/>
    </location>
</feature>
<keyword evidence="9" id="KW-0739">Sodium transport</keyword>
<protein>
    <submittedName>
        <fullName evidence="12">Cation:proton antiporter</fullName>
    </submittedName>
</protein>
<feature type="transmembrane region" description="Helical" evidence="10">
    <location>
        <begin position="92"/>
        <end position="125"/>
    </location>
</feature>
<feature type="domain" description="Cation/H+ exchanger transmembrane" evidence="11">
    <location>
        <begin position="16"/>
        <end position="392"/>
    </location>
</feature>
<evidence type="ECO:0000256" key="7">
    <source>
        <dbReference type="ARBA" id="ARBA00023065"/>
    </source>
</evidence>
<evidence type="ECO:0000256" key="3">
    <source>
        <dbReference type="ARBA" id="ARBA00022475"/>
    </source>
</evidence>
<feature type="transmembrane region" description="Helical" evidence="10">
    <location>
        <begin position="185"/>
        <end position="211"/>
    </location>
</feature>
<evidence type="ECO:0000313" key="12">
    <source>
        <dbReference type="EMBL" id="MFD1420098.1"/>
    </source>
</evidence>
<proteinExistence type="predicted"/>
<evidence type="ECO:0000313" key="13">
    <source>
        <dbReference type="Proteomes" id="UP001597188"/>
    </source>
</evidence>
<keyword evidence="13" id="KW-1185">Reference proteome</keyword>
<evidence type="ECO:0000256" key="6">
    <source>
        <dbReference type="ARBA" id="ARBA00023053"/>
    </source>
</evidence>
<evidence type="ECO:0000256" key="8">
    <source>
        <dbReference type="ARBA" id="ARBA00023136"/>
    </source>
</evidence>